<evidence type="ECO:0000256" key="7">
    <source>
        <dbReference type="ARBA" id="ARBA00022989"/>
    </source>
</evidence>
<keyword evidence="9" id="KW-0503">Monooxygenase</keyword>
<gene>
    <name evidence="12" type="ORF">B0J13DRAFT_679392</name>
</gene>
<evidence type="ECO:0000256" key="3">
    <source>
        <dbReference type="ARBA" id="ARBA00007992"/>
    </source>
</evidence>
<evidence type="ECO:0000256" key="10">
    <source>
        <dbReference type="ARBA" id="ARBA00023136"/>
    </source>
</evidence>
<comment type="subcellular location">
    <subcellularLocation>
        <location evidence="2">Membrane</location>
    </subcellularLocation>
</comment>
<dbReference type="AlphaFoldDB" id="A0A9P9DZC7"/>
<evidence type="ECO:0000256" key="6">
    <source>
        <dbReference type="ARBA" id="ARBA00022827"/>
    </source>
</evidence>
<dbReference type="PRINTS" id="PR00420">
    <property type="entry name" value="RNGMNOXGNASE"/>
</dbReference>
<comment type="caution">
    <text evidence="12">The sequence shown here is derived from an EMBL/GenBank/DDBJ whole genome shotgun (WGS) entry which is preliminary data.</text>
</comment>
<keyword evidence="13" id="KW-1185">Reference proteome</keyword>
<evidence type="ECO:0000256" key="9">
    <source>
        <dbReference type="ARBA" id="ARBA00023033"/>
    </source>
</evidence>
<dbReference type="SUPFAM" id="SSF51905">
    <property type="entry name" value="FAD/NAD(P)-binding domain"/>
    <property type="match status" value="1"/>
</dbReference>
<keyword evidence="4" id="KW-0285">Flavoprotein</keyword>
<dbReference type="Proteomes" id="UP000717696">
    <property type="component" value="Unassembled WGS sequence"/>
</dbReference>
<evidence type="ECO:0000256" key="2">
    <source>
        <dbReference type="ARBA" id="ARBA00004370"/>
    </source>
</evidence>
<protein>
    <recommendedName>
        <fullName evidence="11">FAD-binding domain-containing protein</fullName>
    </recommendedName>
</protein>
<dbReference type="InterPro" id="IPR002938">
    <property type="entry name" value="FAD-bd"/>
</dbReference>
<proteinExistence type="inferred from homology"/>
<dbReference type="InterPro" id="IPR050562">
    <property type="entry name" value="FAD_mOase_fung"/>
</dbReference>
<evidence type="ECO:0000259" key="11">
    <source>
        <dbReference type="Pfam" id="PF01494"/>
    </source>
</evidence>
<evidence type="ECO:0000313" key="12">
    <source>
        <dbReference type="EMBL" id="KAH7127867.1"/>
    </source>
</evidence>
<accession>A0A9P9DZC7</accession>
<sequence length="438" mass="48776">MSKFTVLIIGAGLNGLLAALALQKAGIDFVILEKRKVADLNWGSSVCLWPHSARLLDQLGLLKEAEQLYFPIRRKCNLRRDGSVISWSSMLEEVEKLHGYDWMLFERGTLIKMLMDHLSDKSNQLILDKQVTSIESGADTVEVICSDGSSYNASMLIGADGIHSTARFFVDGGAGAASPEEEDSFIKGTFTTTYYGVYGHGGLLSSDLEERAVYETHSDAFSTQLIVPSPGRYFFLIYQKLPNSTRTKQHITPEQAEELATQNADTYLAPGVTYKQVWEKKTWSLMAPLEEGVTKTWFKDRVVLLGDSAHRMTPNLGFSTNSGWQSAAVLISLLRTLLADKPNPGTTELSELFAKYDRLRRKTTQSDTQLSALATRVQAWDNWVWKVSDQYILPYIGGDVALLKYLCSPAIKAGVTLDFLPEPNFREGKVAWTNKPHA</sequence>
<keyword evidence="5" id="KW-0812">Transmembrane</keyword>
<comment type="similarity">
    <text evidence="3">Belongs to the paxM FAD-dependent monooxygenase family.</text>
</comment>
<name>A0A9P9DZC7_9HYPO</name>
<dbReference type="Gene3D" id="3.50.50.60">
    <property type="entry name" value="FAD/NAD(P)-binding domain"/>
    <property type="match status" value="1"/>
</dbReference>
<dbReference type="PANTHER" id="PTHR47356:SF2">
    <property type="entry name" value="FAD-BINDING DOMAIN-CONTAINING PROTEIN-RELATED"/>
    <property type="match status" value="1"/>
</dbReference>
<evidence type="ECO:0000313" key="13">
    <source>
        <dbReference type="Proteomes" id="UP000717696"/>
    </source>
</evidence>
<keyword evidence="6" id="KW-0274">FAD</keyword>
<keyword evidence="7" id="KW-1133">Transmembrane helix</keyword>
<dbReference type="Pfam" id="PF01494">
    <property type="entry name" value="FAD_binding_3"/>
    <property type="match status" value="1"/>
</dbReference>
<evidence type="ECO:0000256" key="5">
    <source>
        <dbReference type="ARBA" id="ARBA00022692"/>
    </source>
</evidence>
<organism evidence="12 13">
    <name type="scientific">Dactylonectria estremocensis</name>
    <dbReference type="NCBI Taxonomy" id="1079267"/>
    <lineage>
        <taxon>Eukaryota</taxon>
        <taxon>Fungi</taxon>
        <taxon>Dikarya</taxon>
        <taxon>Ascomycota</taxon>
        <taxon>Pezizomycotina</taxon>
        <taxon>Sordariomycetes</taxon>
        <taxon>Hypocreomycetidae</taxon>
        <taxon>Hypocreales</taxon>
        <taxon>Nectriaceae</taxon>
        <taxon>Dactylonectria</taxon>
    </lineage>
</organism>
<evidence type="ECO:0000256" key="1">
    <source>
        <dbReference type="ARBA" id="ARBA00001974"/>
    </source>
</evidence>
<dbReference type="GO" id="GO:0071949">
    <property type="term" value="F:FAD binding"/>
    <property type="evidence" value="ECO:0007669"/>
    <property type="project" value="InterPro"/>
</dbReference>
<dbReference type="GO" id="GO:0004497">
    <property type="term" value="F:monooxygenase activity"/>
    <property type="evidence" value="ECO:0007669"/>
    <property type="project" value="UniProtKB-KW"/>
</dbReference>
<dbReference type="EMBL" id="JAGMUU010000022">
    <property type="protein sequence ID" value="KAH7127867.1"/>
    <property type="molecule type" value="Genomic_DNA"/>
</dbReference>
<keyword evidence="8" id="KW-0560">Oxidoreductase</keyword>
<dbReference type="OrthoDB" id="2431938at2759"/>
<dbReference type="GO" id="GO:0016020">
    <property type="term" value="C:membrane"/>
    <property type="evidence" value="ECO:0007669"/>
    <property type="project" value="UniProtKB-SubCell"/>
</dbReference>
<keyword evidence="10" id="KW-0472">Membrane</keyword>
<dbReference type="InterPro" id="IPR036188">
    <property type="entry name" value="FAD/NAD-bd_sf"/>
</dbReference>
<comment type="cofactor">
    <cofactor evidence="1">
        <name>FAD</name>
        <dbReference type="ChEBI" id="CHEBI:57692"/>
    </cofactor>
</comment>
<dbReference type="PANTHER" id="PTHR47356">
    <property type="entry name" value="FAD-DEPENDENT MONOOXYGENASE ASQG-RELATED"/>
    <property type="match status" value="1"/>
</dbReference>
<evidence type="ECO:0000256" key="8">
    <source>
        <dbReference type="ARBA" id="ARBA00023002"/>
    </source>
</evidence>
<reference evidence="12" key="1">
    <citation type="journal article" date="2021" name="Nat. Commun.">
        <title>Genetic determinants of endophytism in the Arabidopsis root mycobiome.</title>
        <authorList>
            <person name="Mesny F."/>
            <person name="Miyauchi S."/>
            <person name="Thiergart T."/>
            <person name="Pickel B."/>
            <person name="Atanasova L."/>
            <person name="Karlsson M."/>
            <person name="Huettel B."/>
            <person name="Barry K.W."/>
            <person name="Haridas S."/>
            <person name="Chen C."/>
            <person name="Bauer D."/>
            <person name="Andreopoulos W."/>
            <person name="Pangilinan J."/>
            <person name="LaButti K."/>
            <person name="Riley R."/>
            <person name="Lipzen A."/>
            <person name="Clum A."/>
            <person name="Drula E."/>
            <person name="Henrissat B."/>
            <person name="Kohler A."/>
            <person name="Grigoriev I.V."/>
            <person name="Martin F.M."/>
            <person name="Hacquard S."/>
        </authorList>
    </citation>
    <scope>NUCLEOTIDE SEQUENCE</scope>
    <source>
        <strain evidence="12">MPI-CAGE-AT-0021</strain>
    </source>
</reference>
<feature type="domain" description="FAD-binding" evidence="11">
    <location>
        <begin position="4"/>
        <end position="339"/>
    </location>
</feature>
<evidence type="ECO:0000256" key="4">
    <source>
        <dbReference type="ARBA" id="ARBA00022630"/>
    </source>
</evidence>